<dbReference type="InterPro" id="IPR010982">
    <property type="entry name" value="Lambda_DNA-bd_dom_sf"/>
</dbReference>
<reference evidence="5 6" key="1">
    <citation type="submission" date="2018-06" db="EMBL/GenBank/DDBJ databases">
        <authorList>
            <consortium name="Pathogen Informatics"/>
            <person name="Doyle S."/>
        </authorList>
    </citation>
    <scope>NUCLEOTIDE SEQUENCE [LARGE SCALE GENOMIC DNA]</scope>
    <source>
        <strain evidence="5 6">NCTC12112</strain>
    </source>
</reference>
<keyword evidence="1" id="KW-0805">Transcription regulation</keyword>
<dbReference type="AlphaFoldDB" id="A0AAX1TST5"/>
<dbReference type="PROSITE" id="PS50932">
    <property type="entry name" value="HTH_LACI_2"/>
    <property type="match status" value="1"/>
</dbReference>
<dbReference type="RefSeq" id="WP_005976757.1">
    <property type="nucleotide sequence ID" value="NZ_BAABXY010000001.1"/>
</dbReference>
<keyword evidence="3" id="KW-0804">Transcription</keyword>
<dbReference type="GO" id="GO:0003700">
    <property type="term" value="F:DNA-binding transcription factor activity"/>
    <property type="evidence" value="ECO:0007669"/>
    <property type="project" value="TreeGrafter"/>
</dbReference>
<dbReference type="CDD" id="cd06267">
    <property type="entry name" value="PBP1_LacI_sugar_binding-like"/>
    <property type="match status" value="1"/>
</dbReference>
<evidence type="ECO:0000256" key="3">
    <source>
        <dbReference type="ARBA" id="ARBA00023163"/>
    </source>
</evidence>
<proteinExistence type="predicted"/>
<accession>A0AAX1TST5</accession>
<dbReference type="Pfam" id="PF13377">
    <property type="entry name" value="Peripla_BP_3"/>
    <property type="match status" value="1"/>
</dbReference>
<gene>
    <name evidence="5" type="primary">purR</name>
    <name evidence="5" type="ORF">NCTC12112_01002</name>
</gene>
<dbReference type="KEGG" id="ful:C4N20_12210"/>
<evidence type="ECO:0000313" key="6">
    <source>
        <dbReference type="Proteomes" id="UP000249008"/>
    </source>
</evidence>
<dbReference type="SUPFAM" id="SSF53822">
    <property type="entry name" value="Periplasmic binding protein-like I"/>
    <property type="match status" value="1"/>
</dbReference>
<dbReference type="CDD" id="cd01392">
    <property type="entry name" value="HTH_LacI"/>
    <property type="match status" value="1"/>
</dbReference>
<name>A0AAX1TST5_9FUSO</name>
<dbReference type="Gene3D" id="3.40.50.2300">
    <property type="match status" value="2"/>
</dbReference>
<dbReference type="PANTHER" id="PTHR30146">
    <property type="entry name" value="LACI-RELATED TRANSCRIPTIONAL REPRESSOR"/>
    <property type="match status" value="1"/>
</dbReference>
<evidence type="ECO:0000256" key="2">
    <source>
        <dbReference type="ARBA" id="ARBA00023125"/>
    </source>
</evidence>
<dbReference type="SMART" id="SM00354">
    <property type="entry name" value="HTH_LACI"/>
    <property type="match status" value="1"/>
</dbReference>
<dbReference type="SUPFAM" id="SSF47413">
    <property type="entry name" value="lambda repressor-like DNA-binding domains"/>
    <property type="match status" value="1"/>
</dbReference>
<dbReference type="PANTHER" id="PTHR30146:SF109">
    <property type="entry name" value="HTH-TYPE TRANSCRIPTIONAL REGULATOR GALS"/>
    <property type="match status" value="1"/>
</dbReference>
<dbReference type="Proteomes" id="UP000249008">
    <property type="component" value="Chromosome 1"/>
</dbReference>
<dbReference type="EMBL" id="LS483487">
    <property type="protein sequence ID" value="SQJ00843.1"/>
    <property type="molecule type" value="Genomic_DNA"/>
</dbReference>
<evidence type="ECO:0000259" key="4">
    <source>
        <dbReference type="PROSITE" id="PS50932"/>
    </source>
</evidence>
<dbReference type="InterPro" id="IPR046335">
    <property type="entry name" value="LacI/GalR-like_sensor"/>
</dbReference>
<dbReference type="InterPro" id="IPR028082">
    <property type="entry name" value="Peripla_BP_I"/>
</dbReference>
<protein>
    <submittedName>
        <fullName evidence="5">Purine nucleotide synthesis repressor</fullName>
    </submittedName>
</protein>
<dbReference type="Pfam" id="PF00356">
    <property type="entry name" value="LacI"/>
    <property type="match status" value="1"/>
</dbReference>
<dbReference type="InterPro" id="IPR000843">
    <property type="entry name" value="HTH_LacI"/>
</dbReference>
<sequence>MKKINSKIIAQLAGVSRSTVSRVINNYPDISPETKEKVLKVIEENGYYPNLSAQKLAGKKSGIIGLLVYTGKSSTNEKNYKKISESLYYSELISKIIDAAENLGYLVLVSYINKKGTTWEKIFANGIIDGALVISGGKKFKEIENLINSKNKIVLLDYEKNIANSTVSVINPNHFEGGYKATQYLIENGHENILHLTGEIKRKTSIKRARGYLKCLKDNNIEKQKIISGKFTQESSYKIIDEYIKKNKAFDYTAIFAGNDYIALGAMRALAKHGIDVPKKVSIIGYDNMELCEYTTPKITSINHLDDFIAEKALVKLMNILKGEQGVIENTEIRVIERGSVLNIKAK</sequence>
<evidence type="ECO:0000256" key="1">
    <source>
        <dbReference type="ARBA" id="ARBA00023015"/>
    </source>
</evidence>
<dbReference type="GO" id="GO:0000976">
    <property type="term" value="F:transcription cis-regulatory region binding"/>
    <property type="evidence" value="ECO:0007669"/>
    <property type="project" value="TreeGrafter"/>
</dbReference>
<dbReference type="GeneID" id="78455580"/>
<feature type="domain" description="HTH lacI-type" evidence="4">
    <location>
        <begin position="9"/>
        <end position="58"/>
    </location>
</feature>
<organism evidence="5 6">
    <name type="scientific">Fusobacterium ulcerans</name>
    <dbReference type="NCBI Taxonomy" id="861"/>
    <lineage>
        <taxon>Bacteria</taxon>
        <taxon>Fusobacteriati</taxon>
        <taxon>Fusobacteriota</taxon>
        <taxon>Fusobacteriia</taxon>
        <taxon>Fusobacteriales</taxon>
        <taxon>Fusobacteriaceae</taxon>
        <taxon>Fusobacterium</taxon>
    </lineage>
</organism>
<evidence type="ECO:0000313" key="5">
    <source>
        <dbReference type="EMBL" id="SQJ00843.1"/>
    </source>
</evidence>
<dbReference type="Gene3D" id="1.10.260.40">
    <property type="entry name" value="lambda repressor-like DNA-binding domains"/>
    <property type="match status" value="1"/>
</dbReference>
<keyword evidence="2" id="KW-0238">DNA-binding</keyword>